<evidence type="ECO:0000259" key="14">
    <source>
        <dbReference type="PROSITE" id="PS51278"/>
    </source>
</evidence>
<comment type="caution">
    <text evidence="15">The sequence shown here is derived from an EMBL/GenBank/DDBJ whole genome shotgun (WGS) entry which is preliminary data.</text>
</comment>
<evidence type="ECO:0000256" key="4">
    <source>
        <dbReference type="ARBA" id="ARBA00022598"/>
    </source>
</evidence>
<feature type="active site" description="For GATase activity" evidence="11">
    <location>
        <position position="2"/>
    </location>
</feature>
<dbReference type="PROSITE" id="PS51278">
    <property type="entry name" value="GATASE_TYPE_2"/>
    <property type="match status" value="1"/>
</dbReference>
<dbReference type="InterPro" id="IPR014729">
    <property type="entry name" value="Rossmann-like_a/b/a_fold"/>
</dbReference>
<evidence type="ECO:0000256" key="1">
    <source>
        <dbReference type="ARBA" id="ARBA00005187"/>
    </source>
</evidence>
<dbReference type="EMBL" id="SEZN01000012">
    <property type="protein sequence ID" value="RYU64877.1"/>
    <property type="molecule type" value="Genomic_DNA"/>
</dbReference>
<evidence type="ECO:0000256" key="12">
    <source>
        <dbReference type="PIRSR" id="PIRSR001589-2"/>
    </source>
</evidence>
<accession>A0A4Q5KW77</accession>
<keyword evidence="18" id="KW-1185">Reference proteome</keyword>
<keyword evidence="5 11" id="KW-0028">Amino-acid biosynthesis</keyword>
<evidence type="ECO:0000256" key="8">
    <source>
        <dbReference type="ARBA" id="ARBA00022888"/>
    </source>
</evidence>
<dbReference type="FunFam" id="3.60.20.10:FF:000037">
    <property type="entry name" value="Asparagine synthetase B"/>
    <property type="match status" value="1"/>
</dbReference>
<evidence type="ECO:0000256" key="3">
    <source>
        <dbReference type="ARBA" id="ARBA00012737"/>
    </source>
</evidence>
<reference evidence="17 18" key="1">
    <citation type="submission" date="2019-02" db="EMBL/GenBank/DDBJ databases">
        <title>Genome sequences of Aliivibrio finisterrensis strains from farmed Atlantic salmon.</title>
        <authorList>
            <person name="Bowman J.P."/>
        </authorList>
    </citation>
    <scope>NUCLEOTIDE SEQUENCE [LARGE SCALE GENOMIC DNA]</scope>
    <source>
        <strain evidence="16 18">A21</strain>
        <strain evidence="15 17">A46</strain>
    </source>
</reference>
<keyword evidence="7 12" id="KW-0067">ATP-binding</keyword>
<evidence type="ECO:0000313" key="18">
    <source>
        <dbReference type="Proteomes" id="UP000294166"/>
    </source>
</evidence>
<dbReference type="PIRSF" id="PIRSF001589">
    <property type="entry name" value="Asn_synthetase_glu-h"/>
    <property type="match status" value="1"/>
</dbReference>
<dbReference type="PANTHER" id="PTHR11772">
    <property type="entry name" value="ASPARAGINE SYNTHETASE"/>
    <property type="match status" value="1"/>
</dbReference>
<dbReference type="GO" id="GO:0004066">
    <property type="term" value="F:asparagine synthase (glutamine-hydrolyzing) activity"/>
    <property type="evidence" value="ECO:0007669"/>
    <property type="project" value="UniProtKB-EC"/>
</dbReference>
<feature type="binding site" evidence="12">
    <location>
        <position position="273"/>
    </location>
    <ligand>
        <name>ATP</name>
        <dbReference type="ChEBI" id="CHEBI:30616"/>
    </ligand>
</feature>
<dbReference type="CDD" id="cd01991">
    <property type="entry name" value="Asn_synthase_B_C"/>
    <property type="match status" value="1"/>
</dbReference>
<feature type="binding site" evidence="12">
    <location>
        <position position="99"/>
    </location>
    <ligand>
        <name>L-glutamine</name>
        <dbReference type="ChEBI" id="CHEBI:58359"/>
    </ligand>
</feature>
<dbReference type="InterPro" id="IPR006426">
    <property type="entry name" value="Asn_synth_AEB"/>
</dbReference>
<evidence type="ECO:0000313" key="16">
    <source>
        <dbReference type="EMBL" id="RYU64877.1"/>
    </source>
</evidence>
<dbReference type="FunFam" id="3.40.50.620:FF:000031">
    <property type="entry name" value="Asparagine synthase B"/>
    <property type="match status" value="1"/>
</dbReference>
<dbReference type="GO" id="GO:0006529">
    <property type="term" value="P:asparagine biosynthetic process"/>
    <property type="evidence" value="ECO:0007669"/>
    <property type="project" value="UniProtKB-KW"/>
</dbReference>
<feature type="binding site" evidence="12">
    <location>
        <begin position="347"/>
        <end position="348"/>
    </location>
    <ligand>
        <name>ATP</name>
        <dbReference type="ChEBI" id="CHEBI:30616"/>
    </ligand>
</feature>
<evidence type="ECO:0000256" key="2">
    <source>
        <dbReference type="ARBA" id="ARBA00005752"/>
    </source>
</evidence>
<dbReference type="GO" id="GO:0005524">
    <property type="term" value="F:ATP binding"/>
    <property type="evidence" value="ECO:0007669"/>
    <property type="project" value="UniProtKB-KW"/>
</dbReference>
<keyword evidence="9 11" id="KW-0315">Glutamine amidotransferase</keyword>
<evidence type="ECO:0000256" key="7">
    <source>
        <dbReference type="ARBA" id="ARBA00022840"/>
    </source>
</evidence>
<dbReference type="EMBL" id="SEZK01000012">
    <property type="protein sequence ID" value="RYU51770.1"/>
    <property type="molecule type" value="Genomic_DNA"/>
</dbReference>
<dbReference type="Pfam" id="PF13537">
    <property type="entry name" value="GATase_7"/>
    <property type="match status" value="1"/>
</dbReference>
<proteinExistence type="inferred from homology"/>
<evidence type="ECO:0000256" key="10">
    <source>
        <dbReference type="ARBA" id="ARBA00048741"/>
    </source>
</evidence>
<comment type="similarity">
    <text evidence="2">Belongs to the asparagine synthetase family.</text>
</comment>
<evidence type="ECO:0000256" key="11">
    <source>
        <dbReference type="PIRSR" id="PIRSR001589-1"/>
    </source>
</evidence>
<evidence type="ECO:0000256" key="5">
    <source>
        <dbReference type="ARBA" id="ARBA00022605"/>
    </source>
</evidence>
<keyword evidence="6 12" id="KW-0547">Nucleotide-binding</keyword>
<evidence type="ECO:0000256" key="9">
    <source>
        <dbReference type="ARBA" id="ARBA00022962"/>
    </source>
</evidence>
<dbReference type="InterPro" id="IPR033738">
    <property type="entry name" value="AsnB_N"/>
</dbReference>
<dbReference type="GO" id="GO:0005829">
    <property type="term" value="C:cytosol"/>
    <property type="evidence" value="ECO:0007669"/>
    <property type="project" value="TreeGrafter"/>
</dbReference>
<dbReference type="Gene3D" id="3.60.20.10">
    <property type="entry name" value="Glutamine Phosphoribosylpyrophosphate, subunit 1, domain 1"/>
    <property type="match status" value="1"/>
</dbReference>
<feature type="site" description="Important for beta-aspartyl-AMP intermediate formation" evidence="13">
    <location>
        <position position="349"/>
    </location>
</feature>
<dbReference type="InterPro" id="IPR001962">
    <property type="entry name" value="Asn_synthase"/>
</dbReference>
<dbReference type="AlphaFoldDB" id="A0A4Q5KW77"/>
<gene>
    <name evidence="16" type="ORF">ERW53_08480</name>
    <name evidence="15" type="ORF">ERW57_08915</name>
</gene>
<keyword evidence="8 11" id="KW-0061">Asparagine biosynthesis</keyword>
<comment type="catalytic activity">
    <reaction evidence="10">
        <text>L-aspartate + L-glutamine + ATP + H2O = L-asparagine + L-glutamate + AMP + diphosphate + H(+)</text>
        <dbReference type="Rhea" id="RHEA:12228"/>
        <dbReference type="ChEBI" id="CHEBI:15377"/>
        <dbReference type="ChEBI" id="CHEBI:15378"/>
        <dbReference type="ChEBI" id="CHEBI:29985"/>
        <dbReference type="ChEBI" id="CHEBI:29991"/>
        <dbReference type="ChEBI" id="CHEBI:30616"/>
        <dbReference type="ChEBI" id="CHEBI:33019"/>
        <dbReference type="ChEBI" id="CHEBI:58048"/>
        <dbReference type="ChEBI" id="CHEBI:58359"/>
        <dbReference type="ChEBI" id="CHEBI:456215"/>
        <dbReference type="EC" id="6.3.5.4"/>
    </reaction>
</comment>
<dbReference type="Proteomes" id="UP000294063">
    <property type="component" value="Unassembled WGS sequence"/>
</dbReference>
<dbReference type="InterPro" id="IPR029055">
    <property type="entry name" value="Ntn_hydrolases_N"/>
</dbReference>
<dbReference type="CDD" id="cd00712">
    <property type="entry name" value="AsnB"/>
    <property type="match status" value="1"/>
</dbReference>
<evidence type="ECO:0000313" key="15">
    <source>
        <dbReference type="EMBL" id="RYU51770.1"/>
    </source>
</evidence>
<dbReference type="RefSeq" id="WP_130048077.1">
    <property type="nucleotide sequence ID" value="NZ_SEZK01000012.1"/>
</dbReference>
<dbReference type="NCBIfam" id="NF006949">
    <property type="entry name" value="PRK09431.1"/>
    <property type="match status" value="1"/>
</dbReference>
<dbReference type="SUPFAM" id="SSF56235">
    <property type="entry name" value="N-terminal nucleophile aminohydrolases (Ntn hydrolases)"/>
    <property type="match status" value="1"/>
</dbReference>
<sequence length="555" mass="62733">MCSIFGILDIKSDPTPLRTAALEMSKKLRHRGPDWSGIYSSDKAILAHERLAIVGLNSGAQPLYSEDKKHILAVNGEIYNHKELREKYADDYAFQTDSDCEVILALYREKGADLLEDLNGIFAFILYDEEKDEYLIGRDHIGIIPMYHGHDEHGNYYVASEMKALVPVCKSISEFPPGHFYSSKDAEPTRYYVRDWMDYDAVKDNPTSKEDLKQALEDAVKRQLMTDVPYGVLLSGGLDSSITSAVAKKFSAMRIEDNEKSEAWWPQLHSFAVGLEGAPDLKAAREVADKLGTVHHEMTYTIQEGLDAIRDVIYHIETYDVTTIRASTPMFLMGRKIKAMGIKMVLSGEGADEIFGGYLYFHKAPNKKEFHEETVRKLLALNMFDCARANKSLAAWGVEGRVPFLDKEFIDIAMRLNPQDKMCGNGKMEKHILRECFEDYLPESIAWRQKEQFSDGVGYSWIDTLRETAEAKVTDQQMESAKLRFPYNTPTTKEGYAYREIFEELFPLEDAAKCVPGGPSVACSSAKAIEWDESFQNCVDPSGRAVQAVHNEAYS</sequence>
<feature type="binding site" evidence="12">
    <location>
        <position position="233"/>
    </location>
    <ligand>
        <name>ATP</name>
        <dbReference type="ChEBI" id="CHEBI:30616"/>
    </ligand>
</feature>
<dbReference type="Pfam" id="PF00733">
    <property type="entry name" value="Asn_synthase"/>
    <property type="match status" value="1"/>
</dbReference>
<evidence type="ECO:0000256" key="13">
    <source>
        <dbReference type="PIRSR" id="PIRSR001589-3"/>
    </source>
</evidence>
<dbReference type="PANTHER" id="PTHR11772:SF2">
    <property type="entry name" value="ASPARAGINE SYNTHETASE [GLUTAMINE-HYDROLYZING]"/>
    <property type="match status" value="1"/>
</dbReference>
<comment type="pathway">
    <text evidence="1">Amino-acid biosynthesis; L-asparagine biosynthesis; L-asparagine from L-aspartate (L-Gln route): step 1/1.</text>
</comment>
<name>A0A4Q5KW77_9GAMM</name>
<evidence type="ECO:0000256" key="6">
    <source>
        <dbReference type="ARBA" id="ARBA00022741"/>
    </source>
</evidence>
<feature type="domain" description="Glutamine amidotransferase type-2" evidence="14">
    <location>
        <begin position="2"/>
        <end position="186"/>
    </location>
</feature>
<dbReference type="EC" id="6.3.5.4" evidence="3"/>
<evidence type="ECO:0000313" key="17">
    <source>
        <dbReference type="Proteomes" id="UP000294063"/>
    </source>
</evidence>
<dbReference type="InterPro" id="IPR017932">
    <property type="entry name" value="GATase_2_dom"/>
</dbReference>
<protein>
    <recommendedName>
        <fullName evidence="3">asparagine synthase (glutamine-hydrolyzing)</fullName>
        <ecNumber evidence="3">6.3.5.4</ecNumber>
    </recommendedName>
</protein>
<dbReference type="Gene3D" id="3.40.50.620">
    <property type="entry name" value="HUPs"/>
    <property type="match status" value="1"/>
</dbReference>
<dbReference type="Proteomes" id="UP000294166">
    <property type="component" value="Unassembled WGS sequence"/>
</dbReference>
<organism evidence="15 17">
    <name type="scientific">Aliivibrio finisterrensis</name>
    <dbReference type="NCBI Taxonomy" id="511998"/>
    <lineage>
        <taxon>Bacteria</taxon>
        <taxon>Pseudomonadati</taxon>
        <taxon>Pseudomonadota</taxon>
        <taxon>Gammaproteobacteria</taxon>
        <taxon>Vibrionales</taxon>
        <taxon>Vibrionaceae</taxon>
        <taxon>Aliivibrio</taxon>
    </lineage>
</organism>
<dbReference type="SUPFAM" id="SSF52402">
    <property type="entry name" value="Adenine nucleotide alpha hydrolases-like"/>
    <property type="match status" value="1"/>
</dbReference>
<dbReference type="InterPro" id="IPR050795">
    <property type="entry name" value="Asn_Synthetase"/>
</dbReference>
<keyword evidence="4 15" id="KW-0436">Ligase</keyword>
<dbReference type="NCBIfam" id="TIGR01536">
    <property type="entry name" value="asn_synth_AEB"/>
    <property type="match status" value="1"/>
</dbReference>